<proteinExistence type="predicted"/>
<comment type="caution">
    <text evidence="2">The sequence shown here is derived from an EMBL/GenBank/DDBJ whole genome shotgun (WGS) entry which is preliminary data.</text>
</comment>
<keyword evidence="3" id="KW-1185">Reference proteome</keyword>
<keyword evidence="1" id="KW-0472">Membrane</keyword>
<sequence length="195" mass="22306">MRLTFPQISLPRLLRARIAAFAGETRGSVTVEAVIMLPILVWAYTALYTFFDAYRQTSINHKAAYTISDMISRETTEINDQFIDGAYQMLNFLTRSTDARDMRVTIVRYHEDTTSYDVEWSETRGSVSALASGDLIGWEDRLPVMVDQEVLILVQTWTDYSAPFGIVGLNNQTIETFVFTRPRFAMQVCWETCEA</sequence>
<feature type="transmembrane region" description="Helical" evidence="1">
    <location>
        <begin position="33"/>
        <end position="51"/>
    </location>
</feature>
<organism evidence="2 3">
    <name type="scientific">Marimonas arenosa</name>
    <dbReference type="NCBI Taxonomy" id="1795305"/>
    <lineage>
        <taxon>Bacteria</taxon>
        <taxon>Pseudomonadati</taxon>
        <taxon>Pseudomonadota</taxon>
        <taxon>Alphaproteobacteria</taxon>
        <taxon>Rhodobacterales</taxon>
        <taxon>Paracoccaceae</taxon>
        <taxon>Marimonas</taxon>
    </lineage>
</organism>
<accession>A0AAE3WB54</accession>
<evidence type="ECO:0008006" key="4">
    <source>
        <dbReference type="Google" id="ProtNLM"/>
    </source>
</evidence>
<reference evidence="2" key="1">
    <citation type="submission" date="2022-07" db="EMBL/GenBank/DDBJ databases">
        <authorList>
            <person name="Otstavnykh N."/>
            <person name="Isaeva M."/>
            <person name="Bystritskaya E."/>
        </authorList>
    </citation>
    <scope>NUCLEOTIDE SEQUENCE</scope>
    <source>
        <strain evidence="2">KCTC 52189</strain>
    </source>
</reference>
<keyword evidence="1" id="KW-0812">Transmembrane</keyword>
<dbReference type="RefSeq" id="WP_306734698.1">
    <property type="nucleotide sequence ID" value="NZ_JANHAX010000001.1"/>
</dbReference>
<keyword evidence="1" id="KW-1133">Transmembrane helix</keyword>
<dbReference type="AlphaFoldDB" id="A0AAE3WB54"/>
<name>A0AAE3WB54_9RHOB</name>
<reference evidence="2" key="2">
    <citation type="submission" date="2023-02" db="EMBL/GenBank/DDBJ databases">
        <title>'Rhodoalgimonas zhirmunskyi' gen. nov., isolated from a red alga.</title>
        <authorList>
            <person name="Nedashkovskaya O.I."/>
            <person name="Otstavnykh N.Y."/>
            <person name="Bystritskaya E.P."/>
            <person name="Balabanova L.A."/>
            <person name="Isaeva M.P."/>
        </authorList>
    </citation>
    <scope>NUCLEOTIDE SEQUENCE</scope>
    <source>
        <strain evidence="2">KCTC 52189</strain>
    </source>
</reference>
<evidence type="ECO:0000313" key="3">
    <source>
        <dbReference type="Proteomes" id="UP001226762"/>
    </source>
</evidence>
<evidence type="ECO:0000313" key="2">
    <source>
        <dbReference type="EMBL" id="MDQ2089454.1"/>
    </source>
</evidence>
<dbReference type="EMBL" id="JANHAX010000001">
    <property type="protein sequence ID" value="MDQ2089454.1"/>
    <property type="molecule type" value="Genomic_DNA"/>
</dbReference>
<gene>
    <name evidence="2" type="ORF">NO357_06015</name>
</gene>
<protein>
    <recommendedName>
        <fullName evidence="4">Flp pilus assembly protein TadG</fullName>
    </recommendedName>
</protein>
<evidence type="ECO:0000256" key="1">
    <source>
        <dbReference type="SAM" id="Phobius"/>
    </source>
</evidence>
<dbReference type="Proteomes" id="UP001226762">
    <property type="component" value="Unassembled WGS sequence"/>
</dbReference>